<sequence>MWIMVKLVLALLVVDGLVWMATAGIAGFHKFFEATFKEAVNEDPTTLAPCSHLCIDLNQLLHQAMTGKGASVSRGLRFRLRRLLGQFRPTRSVVIAIDGSAPLAKLITQRKRRLAPLPTDKKKRAKTLEKLALSPGTRVMDEMDKTVAAIALECMKRQMDKGRRPSTFYISGSRSPGEGELKIFDWLMTGMATHTQQNTRICIVGGDADLLLQAMALPEVLDIHVLVPTMRSKPHPKTQKKKQASAAVPPGEVVPFRAYSLRKLCEVLKWYSIDVDKWAARLDFILLMILNGNDYVPRLPGVGFDNLLEAYKQLKRRKAFADRTIVQIDVRDGGSGNGEGDGGVRVSFDPEMLCALIDELHRCWEFVVSLEALHRVIWRQWQETDSLTGEEKRLSAAAPAGILNDCIQQKRLHAVQVDFESAPEGHKAVLTVQVKADEALQRWEATAADKATAKRECIGKFLLATFPQDRRVATDMVAHLEMQRRRSQQRANAEQAEEEQQTSAIDQTAEHETLLLLQSLETDEEKRAVGNPSAVLNLLKMKKVFGSSAFMLDEERASVPGGYIRNATLAVQHGGCGGGDSGPPEEGALLSSHHFQGRSAASIKQAKASAVMHALEELSPPLCRQLARFGWQLDGSCTPGNVTEPTAVKASPSAPTVPPPSVSSSRPPPVETMFPAVDDYLEAIRWCVAMYAEARCSDWCVRYTAALGNATGTRAPTPYAIRERLKGGPQPQQAVAGSTMGPLPSELAALAVLPVQGGLHLLEPWLQQVCISRSLLSRPAEAPRAMPVAPTDVVGSDSRPETTDVDGYESEGEEDEEECFDEVEEMSVDQLPSEGLQVSLLDMAVGPQYENRDRVELLQLAMACNSTWLSQSVRGSRWHRYKAHRRKKGYHTTGTPPAPVAEIAVSEMPLFAPRPRTKKPQTAPRQGPPTPPSPPPQARLPTIDPRDSNTGDDGAAVSVPAAAPAPPPPPSLRFVRKPRRRRKLPSPSSVSMMLPAAGGDDGADDDAQGGVPTSLVLDWRGDKRTVVGVGVKGVSVRPSSTRGRQAMSVLRMCGRWGAMGGGGPVGKAGVSVLSGARGRAGVVCR</sequence>
<organism evidence="3 4">
    <name type="scientific">Vitrella brassicaformis (strain CCMP3155)</name>
    <dbReference type="NCBI Taxonomy" id="1169540"/>
    <lineage>
        <taxon>Eukaryota</taxon>
        <taxon>Sar</taxon>
        <taxon>Alveolata</taxon>
        <taxon>Colpodellida</taxon>
        <taxon>Vitrellaceae</taxon>
        <taxon>Vitrella</taxon>
    </lineage>
</organism>
<dbReference type="GO" id="GO:0000956">
    <property type="term" value="P:nuclear-transcribed mRNA catabolic process"/>
    <property type="evidence" value="ECO:0007669"/>
    <property type="project" value="TreeGrafter"/>
</dbReference>
<dbReference type="EMBL" id="CDMY01000734">
    <property type="protein sequence ID" value="CEM31660.1"/>
    <property type="molecule type" value="Genomic_DNA"/>
</dbReference>
<feature type="compositionally biased region" description="Pro residues" evidence="1">
    <location>
        <begin position="926"/>
        <end position="938"/>
    </location>
</feature>
<dbReference type="STRING" id="1169540.A0A0G4GNI5"/>
<dbReference type="CDD" id="cd09897">
    <property type="entry name" value="H3TH_FEN1-XPG-like"/>
    <property type="match status" value="1"/>
</dbReference>
<feature type="region of interest" description="Disordered" evidence="1">
    <location>
        <begin position="483"/>
        <end position="508"/>
    </location>
</feature>
<feature type="compositionally biased region" description="Low complexity" evidence="1">
    <location>
        <begin position="985"/>
        <end position="998"/>
    </location>
</feature>
<feature type="compositionally biased region" description="Acidic residues" evidence="1">
    <location>
        <begin position="803"/>
        <end position="817"/>
    </location>
</feature>
<feature type="region of interest" description="Disordered" evidence="1">
    <location>
        <begin position="642"/>
        <end position="669"/>
    </location>
</feature>
<dbReference type="PANTHER" id="PTHR12341">
    <property type="entry name" value="5'-&gt;3' EXORIBONUCLEASE"/>
    <property type="match status" value="1"/>
</dbReference>
<reference evidence="3 4" key="1">
    <citation type="submission" date="2014-11" db="EMBL/GenBank/DDBJ databases">
        <authorList>
            <person name="Zhu J."/>
            <person name="Qi W."/>
            <person name="Song R."/>
        </authorList>
    </citation>
    <scope>NUCLEOTIDE SEQUENCE [LARGE SCALE GENOMIC DNA]</scope>
</reference>
<evidence type="ECO:0000313" key="4">
    <source>
        <dbReference type="Proteomes" id="UP000041254"/>
    </source>
</evidence>
<gene>
    <name evidence="3" type="ORF">Vbra_22350</name>
</gene>
<dbReference type="VEuPathDB" id="CryptoDB:Vbra_22350"/>
<dbReference type="GO" id="GO:0003723">
    <property type="term" value="F:RNA binding"/>
    <property type="evidence" value="ECO:0007669"/>
    <property type="project" value="TreeGrafter"/>
</dbReference>
<dbReference type="GO" id="GO:0005634">
    <property type="term" value="C:nucleus"/>
    <property type="evidence" value="ECO:0007669"/>
    <property type="project" value="TreeGrafter"/>
</dbReference>
<evidence type="ECO:0000259" key="2">
    <source>
        <dbReference type="Pfam" id="PF03159"/>
    </source>
</evidence>
<dbReference type="InterPro" id="IPR027073">
    <property type="entry name" value="5_3_exoribonuclease"/>
</dbReference>
<dbReference type="OrthoDB" id="354751at2759"/>
<evidence type="ECO:0000313" key="3">
    <source>
        <dbReference type="EMBL" id="CEM31660.1"/>
    </source>
</evidence>
<feature type="domain" description="Xrn1 N-terminal" evidence="2">
    <location>
        <begin position="24"/>
        <end position="217"/>
    </location>
</feature>
<dbReference type="InParanoid" id="A0A0G4GNI5"/>
<dbReference type="Gene3D" id="3.40.50.12390">
    <property type="match status" value="1"/>
</dbReference>
<feature type="compositionally biased region" description="Basic residues" evidence="1">
    <location>
        <begin position="974"/>
        <end position="984"/>
    </location>
</feature>
<accession>A0A0G4GNI5</accession>
<keyword evidence="4" id="KW-1185">Reference proteome</keyword>
<feature type="region of interest" description="Disordered" evidence="1">
    <location>
        <begin position="781"/>
        <end position="817"/>
    </location>
</feature>
<feature type="region of interest" description="Disordered" evidence="1">
    <location>
        <begin position="913"/>
        <end position="1009"/>
    </location>
</feature>
<name>A0A0G4GNI5_VITBC</name>
<protein>
    <recommendedName>
        <fullName evidence="2">Xrn1 N-terminal domain-containing protein</fullName>
    </recommendedName>
</protein>
<dbReference type="Proteomes" id="UP000041254">
    <property type="component" value="Unassembled WGS sequence"/>
</dbReference>
<proteinExistence type="predicted"/>
<dbReference type="AlphaFoldDB" id="A0A0G4GNI5"/>
<feature type="compositionally biased region" description="Pro residues" evidence="1">
    <location>
        <begin position="655"/>
        <end position="669"/>
    </location>
</feature>
<dbReference type="GO" id="GO:0004534">
    <property type="term" value="F:5'-3' RNA exonuclease activity"/>
    <property type="evidence" value="ECO:0007669"/>
    <property type="project" value="TreeGrafter"/>
</dbReference>
<dbReference type="InterPro" id="IPR004859">
    <property type="entry name" value="Xrn1_N"/>
</dbReference>
<evidence type="ECO:0000256" key="1">
    <source>
        <dbReference type="SAM" id="MobiDB-lite"/>
    </source>
</evidence>
<dbReference type="Pfam" id="PF03159">
    <property type="entry name" value="XRN_N"/>
    <property type="match status" value="1"/>
</dbReference>